<dbReference type="RefSeq" id="WP_232237311.1">
    <property type="nucleotide sequence ID" value="NZ_CP016076.1"/>
</dbReference>
<organism evidence="2 3">
    <name type="scientific">Actinoalloteichus fjordicus</name>
    <dbReference type="NCBI Taxonomy" id="1612552"/>
    <lineage>
        <taxon>Bacteria</taxon>
        <taxon>Bacillati</taxon>
        <taxon>Actinomycetota</taxon>
        <taxon>Actinomycetes</taxon>
        <taxon>Pseudonocardiales</taxon>
        <taxon>Pseudonocardiaceae</taxon>
        <taxon>Actinoalloteichus</taxon>
    </lineage>
</organism>
<dbReference type="AlphaFoldDB" id="A0AAC9PSZ9"/>
<feature type="region of interest" description="Disordered" evidence="1">
    <location>
        <begin position="49"/>
        <end position="78"/>
    </location>
</feature>
<protein>
    <submittedName>
        <fullName evidence="2">Uncharacterized protein</fullName>
    </submittedName>
</protein>
<accession>A0AAC9PSZ9</accession>
<dbReference type="KEGG" id="acad:UA74_17975"/>
<evidence type="ECO:0000313" key="2">
    <source>
        <dbReference type="EMBL" id="APU15623.1"/>
    </source>
</evidence>
<evidence type="ECO:0000256" key="1">
    <source>
        <dbReference type="SAM" id="MobiDB-lite"/>
    </source>
</evidence>
<dbReference type="EMBL" id="CP016076">
    <property type="protein sequence ID" value="APU15623.1"/>
    <property type="molecule type" value="Genomic_DNA"/>
</dbReference>
<dbReference type="Proteomes" id="UP000185511">
    <property type="component" value="Chromosome"/>
</dbReference>
<name>A0AAC9PSZ9_9PSEU</name>
<reference evidence="3" key="1">
    <citation type="submission" date="2016-06" db="EMBL/GenBank/DDBJ databases">
        <title>Complete genome sequence of Actinoalloteichus fjordicus DSM 46855 (=ADI127-17), type strain of the new species Actinoalloteichus fjordicus.</title>
        <authorList>
            <person name="Ruckert C."/>
            <person name="Nouioui I."/>
            <person name="Willmese J."/>
            <person name="van Wezel G."/>
            <person name="Klenk H.-P."/>
            <person name="Kalinowski J."/>
            <person name="Zotchev S.B."/>
        </authorList>
    </citation>
    <scope>NUCLEOTIDE SEQUENCE [LARGE SCALE GENOMIC DNA]</scope>
    <source>
        <strain evidence="3">ADI127-7</strain>
    </source>
</reference>
<proteinExistence type="predicted"/>
<keyword evidence="3" id="KW-1185">Reference proteome</keyword>
<evidence type="ECO:0000313" key="3">
    <source>
        <dbReference type="Proteomes" id="UP000185511"/>
    </source>
</evidence>
<sequence>MTARLDPTEDVRAVTTEAELREIVDEPLPRIAEKAIPFVDAESRRFIGASPFLPARHDRRGRQSRRLPEGRPARQRRR</sequence>
<gene>
    <name evidence="2" type="ORF">UA74_17975</name>
</gene>